<comment type="caution">
    <text evidence="2">The sequence shown here is derived from an EMBL/GenBank/DDBJ whole genome shotgun (WGS) entry which is preliminary data.</text>
</comment>
<dbReference type="Proteomes" id="UP000527355">
    <property type="component" value="Unassembled WGS sequence"/>
</dbReference>
<feature type="compositionally biased region" description="Polar residues" evidence="1">
    <location>
        <begin position="54"/>
        <end position="67"/>
    </location>
</feature>
<gene>
    <name evidence="2" type="ORF">mMyoMyo1_010859</name>
</gene>
<feature type="region of interest" description="Disordered" evidence="1">
    <location>
        <begin position="17"/>
        <end position="92"/>
    </location>
</feature>
<proteinExistence type="predicted"/>
<reference evidence="2 3" key="1">
    <citation type="journal article" date="2020" name="Nature">
        <title>Six reference-quality genomes reveal evolution of bat adaptations.</title>
        <authorList>
            <person name="Jebb D."/>
            <person name="Huang Z."/>
            <person name="Pippel M."/>
            <person name="Hughes G.M."/>
            <person name="Lavrichenko K."/>
            <person name="Devanna P."/>
            <person name="Winkler S."/>
            <person name="Jermiin L.S."/>
            <person name="Skirmuntt E.C."/>
            <person name="Katzourakis A."/>
            <person name="Burkitt-Gray L."/>
            <person name="Ray D.A."/>
            <person name="Sullivan K.A.M."/>
            <person name="Roscito J.G."/>
            <person name="Kirilenko B.M."/>
            <person name="Davalos L.M."/>
            <person name="Corthals A.P."/>
            <person name="Power M.L."/>
            <person name="Jones G."/>
            <person name="Ransome R.D."/>
            <person name="Dechmann D.K.N."/>
            <person name="Locatelli A.G."/>
            <person name="Puechmaille S.J."/>
            <person name="Fedrigo O."/>
            <person name="Jarvis E.D."/>
            <person name="Hiller M."/>
            <person name="Vernes S.C."/>
            <person name="Myers E.W."/>
            <person name="Teeling E.C."/>
        </authorList>
    </citation>
    <scope>NUCLEOTIDE SEQUENCE [LARGE SCALE GENOMIC DNA]</scope>
    <source>
        <strain evidence="2">MMyoMyo1</strain>
        <tissue evidence="2">Flight muscle</tissue>
    </source>
</reference>
<evidence type="ECO:0000313" key="3">
    <source>
        <dbReference type="Proteomes" id="UP000527355"/>
    </source>
</evidence>
<protein>
    <submittedName>
        <fullName evidence="2">Uncharacterized protein</fullName>
    </submittedName>
</protein>
<keyword evidence="3" id="KW-1185">Reference proteome</keyword>
<name>A0A7J7R9Q7_MYOMY</name>
<organism evidence="2 3">
    <name type="scientific">Myotis myotis</name>
    <name type="common">Greater mouse-eared bat</name>
    <name type="synonym">Vespertilio myotis</name>
    <dbReference type="NCBI Taxonomy" id="51298"/>
    <lineage>
        <taxon>Eukaryota</taxon>
        <taxon>Metazoa</taxon>
        <taxon>Chordata</taxon>
        <taxon>Craniata</taxon>
        <taxon>Vertebrata</taxon>
        <taxon>Euteleostomi</taxon>
        <taxon>Mammalia</taxon>
        <taxon>Eutheria</taxon>
        <taxon>Laurasiatheria</taxon>
        <taxon>Chiroptera</taxon>
        <taxon>Yangochiroptera</taxon>
        <taxon>Vespertilionidae</taxon>
        <taxon>Myotis</taxon>
    </lineage>
</organism>
<accession>A0A7J7R9Q7</accession>
<evidence type="ECO:0000313" key="2">
    <source>
        <dbReference type="EMBL" id="KAF6272852.1"/>
    </source>
</evidence>
<evidence type="ECO:0000256" key="1">
    <source>
        <dbReference type="SAM" id="MobiDB-lite"/>
    </source>
</evidence>
<dbReference type="EMBL" id="JABWUV010000033">
    <property type="protein sequence ID" value="KAF6272852.1"/>
    <property type="molecule type" value="Genomic_DNA"/>
</dbReference>
<sequence length="162" mass="17404">MFGGKLRFTLSGIWANHRSRGGGRGVGDASGRRRVPKDLRLAGRGQGRPGLSLLSPNTNLEALSQACSRAPPPPAGLTGSHSPPHPNGHRRRCLEEITRVEAPAWRLRMRTRCQPACPGLNLGSGSHSAAWREGGLTSRMGVRLKGEHAYEVGRQSPHTPCP</sequence>
<dbReference type="AlphaFoldDB" id="A0A7J7R9Q7"/>